<dbReference type="RefSeq" id="WP_058572832.1">
    <property type="nucleotide sequence ID" value="NZ_LOPV01000378.1"/>
</dbReference>
<dbReference type="AlphaFoldDB" id="A0A0W1S7Y7"/>
<organism evidence="2 3">
    <name type="scientific">Haloferax profundi</name>
    <dbReference type="NCBI Taxonomy" id="1544718"/>
    <lineage>
        <taxon>Archaea</taxon>
        <taxon>Methanobacteriati</taxon>
        <taxon>Methanobacteriota</taxon>
        <taxon>Stenosarchaea group</taxon>
        <taxon>Halobacteria</taxon>
        <taxon>Halobacteriales</taxon>
        <taxon>Haloferacaceae</taxon>
        <taxon>Haloferax</taxon>
    </lineage>
</organism>
<feature type="region of interest" description="Disordered" evidence="1">
    <location>
        <begin position="144"/>
        <end position="169"/>
    </location>
</feature>
<reference evidence="2 3" key="1">
    <citation type="submission" date="2015-12" db="EMBL/GenBank/DDBJ databases">
        <title>Haloferax profundi sp. nov. isolated from the Discovery deep brine-seawater interface in the Red Sea.</title>
        <authorList>
            <person name="Zhang G."/>
            <person name="Stingl U."/>
            <person name="Rashid M."/>
        </authorList>
    </citation>
    <scope>NUCLEOTIDE SEQUENCE [LARGE SCALE GENOMIC DNA]</scope>
    <source>
        <strain evidence="2 3">SB29</strain>
    </source>
</reference>
<evidence type="ECO:0000313" key="2">
    <source>
        <dbReference type="EMBL" id="KTG21932.1"/>
    </source>
</evidence>
<protein>
    <recommendedName>
        <fullName evidence="4">DUF3179 domain-containing protein</fullName>
    </recommendedName>
</protein>
<dbReference type="EMBL" id="LOPV01000378">
    <property type="protein sequence ID" value="KTG21932.1"/>
    <property type="molecule type" value="Genomic_DNA"/>
</dbReference>
<name>A0A0W1S7Y7_9EURY</name>
<sequence length="318" mass="34208">MNVRQVIPRDAIPSVDDPTFTETYGGPDDDEVISLTVDGETRAYPVRYLHYHEIVNDVVSGVPVAVTWCPLCGSAAVYDRRVDGRTLEFGVSGKLADDDLVMYDRETESEWKQSLGECIAGELEGTSLSVRPAAVTTWRAFSDATPDGRVMRPPGGTSEAAGEGDDPEPIDYDVEPYEHYFEMDGFGLGAHRGTGGREWDDSLDGIEPKSVVLGLDVDDDPVGVPLSVVESAGGVVTLAVGDESAVVFATNAGIHAFSNPDLVFDPGGDDRTFHADGTDWDGATGDAADGRSLERLPARRLFAFAWRDDHGADAFYVE</sequence>
<comment type="caution">
    <text evidence="2">The sequence shown here is derived from an EMBL/GenBank/DDBJ whole genome shotgun (WGS) entry which is preliminary data.</text>
</comment>
<dbReference type="Pfam" id="PF11376">
    <property type="entry name" value="DUF3179"/>
    <property type="match status" value="1"/>
</dbReference>
<keyword evidence="3" id="KW-1185">Reference proteome</keyword>
<evidence type="ECO:0000313" key="3">
    <source>
        <dbReference type="Proteomes" id="UP000053157"/>
    </source>
</evidence>
<proteinExistence type="predicted"/>
<accession>A0A0W1S7Y7</accession>
<dbReference type="OrthoDB" id="2731at2157"/>
<evidence type="ECO:0008006" key="4">
    <source>
        <dbReference type="Google" id="ProtNLM"/>
    </source>
</evidence>
<dbReference type="Proteomes" id="UP000053157">
    <property type="component" value="Unassembled WGS sequence"/>
</dbReference>
<evidence type="ECO:0000256" key="1">
    <source>
        <dbReference type="SAM" id="MobiDB-lite"/>
    </source>
</evidence>
<dbReference type="InterPro" id="IPR021516">
    <property type="entry name" value="DUF3179"/>
</dbReference>
<gene>
    <name evidence="2" type="ORF">AUR66_01915</name>
</gene>